<comment type="cofactor">
    <cofactor evidence="1 10">
        <name>pyridoxal 5'-phosphate</name>
        <dbReference type="ChEBI" id="CHEBI:597326"/>
    </cofactor>
</comment>
<evidence type="ECO:0000256" key="3">
    <source>
        <dbReference type="ARBA" id="ARBA00011738"/>
    </source>
</evidence>
<reference evidence="13" key="1">
    <citation type="submission" date="2020-10" db="EMBL/GenBank/DDBJ databases">
        <authorList>
            <person name="Hahn C.J."/>
            <person name="Laso-Perez R."/>
            <person name="Vulcano F."/>
            <person name="Vaziourakis K.-M."/>
            <person name="Stokke R."/>
            <person name="Steen I.H."/>
            <person name="Teske A."/>
            <person name="Boetius A."/>
            <person name="Liebeke M."/>
            <person name="Amann R."/>
            <person name="Knittel K."/>
        </authorList>
    </citation>
    <scope>NUCLEOTIDE SEQUENCE</scope>
    <source>
        <strain evidence="13">Gfbio:e3339647-f889-4370-9287-4fb5cb688e4c:AG393N10_GoMArc1</strain>
    </source>
</reference>
<dbReference type="Gene3D" id="3.40.640.10">
    <property type="entry name" value="Type I PLP-dependent aspartate aminotransferase-like (Major domain)"/>
    <property type="match status" value="1"/>
</dbReference>
<keyword evidence="8 11" id="KW-0408">Iron</keyword>
<dbReference type="GO" id="GO:0051536">
    <property type="term" value="F:iron-sulfur cluster binding"/>
    <property type="evidence" value="ECO:0007669"/>
    <property type="project" value="UniProtKB-KW"/>
</dbReference>
<dbReference type="Gene3D" id="3.90.1150.10">
    <property type="entry name" value="Aspartate Aminotransferase, domain 1"/>
    <property type="match status" value="1"/>
</dbReference>
<dbReference type="InterPro" id="IPR000192">
    <property type="entry name" value="Aminotrans_V_dom"/>
</dbReference>
<dbReference type="FunFam" id="3.40.640.10:FF:000003">
    <property type="entry name" value="Cysteine desulfurase IscS"/>
    <property type="match status" value="1"/>
</dbReference>
<dbReference type="GO" id="GO:0046872">
    <property type="term" value="F:metal ion binding"/>
    <property type="evidence" value="ECO:0007669"/>
    <property type="project" value="UniProtKB-KW"/>
</dbReference>
<dbReference type="EC" id="2.8.1.7" evidence="4 11"/>
<keyword evidence="6 11" id="KW-0479">Metal-binding</keyword>
<protein>
    <recommendedName>
        <fullName evidence="4 11">Cysteine desulfurase</fullName>
        <ecNumber evidence="4 11">2.8.1.7</ecNumber>
    </recommendedName>
    <alternativeName>
        <fullName evidence="11">Nitrogenase metalloclusters biosynthesis protein NifS</fullName>
    </alternativeName>
</protein>
<organism evidence="13 14">
    <name type="scientific">Candidatus Argoarchaeum ethanivorans</name>
    <dbReference type="NCBI Taxonomy" id="2608793"/>
    <lineage>
        <taxon>Archaea</taxon>
        <taxon>Methanobacteriati</taxon>
        <taxon>Methanobacteriota</taxon>
        <taxon>Stenosarchaea group</taxon>
        <taxon>Methanomicrobia</taxon>
        <taxon>Methanosarcinales</taxon>
        <taxon>Methanosarcinales incertae sedis</taxon>
        <taxon>GOM Arc I cluster</taxon>
        <taxon>Candidatus Argoarchaeum</taxon>
    </lineage>
</organism>
<evidence type="ECO:0000256" key="8">
    <source>
        <dbReference type="ARBA" id="ARBA00023004"/>
    </source>
</evidence>
<gene>
    <name evidence="13" type="primary">iscS2</name>
    <name evidence="13" type="ORF">ANIMEMIM_00176</name>
</gene>
<dbReference type="InterPro" id="IPR015421">
    <property type="entry name" value="PyrdxlP-dep_Trfase_major"/>
</dbReference>
<evidence type="ECO:0000256" key="4">
    <source>
        <dbReference type="ARBA" id="ARBA00012239"/>
    </source>
</evidence>
<comment type="function">
    <text evidence="11">Catalyzes the removal of elemental sulfur atoms from cysteine to produce alanine.</text>
</comment>
<dbReference type="InterPro" id="IPR015424">
    <property type="entry name" value="PyrdxlP-dep_Trfase"/>
</dbReference>
<evidence type="ECO:0000256" key="10">
    <source>
        <dbReference type="RuleBase" id="RU004504"/>
    </source>
</evidence>
<name>A0A811T7K2_9EURY</name>
<keyword evidence="9 11" id="KW-0411">Iron-sulfur</keyword>
<dbReference type="SUPFAM" id="SSF53383">
    <property type="entry name" value="PLP-dependent transferases"/>
    <property type="match status" value="1"/>
</dbReference>
<dbReference type="GO" id="GO:0031071">
    <property type="term" value="F:cysteine desulfurase activity"/>
    <property type="evidence" value="ECO:0007669"/>
    <property type="project" value="UniProtKB-EC"/>
</dbReference>
<dbReference type="PANTHER" id="PTHR11601">
    <property type="entry name" value="CYSTEINE DESULFURYLASE FAMILY MEMBER"/>
    <property type="match status" value="1"/>
</dbReference>
<dbReference type="NCBIfam" id="NF002806">
    <property type="entry name" value="PRK02948.1"/>
    <property type="match status" value="1"/>
</dbReference>
<dbReference type="InterPro" id="IPR020578">
    <property type="entry name" value="Aminotrans_V_PyrdxlP_BS"/>
</dbReference>
<dbReference type="InterPro" id="IPR016454">
    <property type="entry name" value="Cysteine_dSase"/>
</dbReference>
<dbReference type="GO" id="GO:0006520">
    <property type="term" value="P:amino acid metabolic process"/>
    <property type="evidence" value="ECO:0007669"/>
    <property type="project" value="InterPro"/>
</dbReference>
<evidence type="ECO:0000313" key="13">
    <source>
        <dbReference type="EMBL" id="CAD6491583.1"/>
    </source>
</evidence>
<dbReference type="InterPro" id="IPR015422">
    <property type="entry name" value="PyrdxlP-dep_Trfase_small"/>
</dbReference>
<proteinExistence type="inferred from homology"/>
<comment type="caution">
    <text evidence="13">The sequence shown here is derived from an EMBL/GenBank/DDBJ whole genome shotgun (WGS) entry which is preliminary data.</text>
</comment>
<dbReference type="PIRSF" id="PIRSF005572">
    <property type="entry name" value="NifS"/>
    <property type="match status" value="1"/>
</dbReference>
<accession>A0A811T7K2</accession>
<keyword evidence="7 11" id="KW-0663">Pyridoxal phosphate</keyword>
<evidence type="ECO:0000256" key="9">
    <source>
        <dbReference type="ARBA" id="ARBA00023014"/>
    </source>
</evidence>
<keyword evidence="5 11" id="KW-0808">Transferase</keyword>
<dbReference type="InterPro" id="IPR017772">
    <property type="entry name" value="Cys_deSase_NifS_bac/arc"/>
</dbReference>
<dbReference type="PANTHER" id="PTHR11601:SF34">
    <property type="entry name" value="CYSTEINE DESULFURASE"/>
    <property type="match status" value="1"/>
</dbReference>
<evidence type="ECO:0000256" key="1">
    <source>
        <dbReference type="ARBA" id="ARBA00001933"/>
    </source>
</evidence>
<dbReference type="EMBL" id="CAJHIM010000010">
    <property type="protein sequence ID" value="CAD6491583.1"/>
    <property type="molecule type" value="Genomic_DNA"/>
</dbReference>
<evidence type="ECO:0000313" key="14">
    <source>
        <dbReference type="Proteomes" id="UP000637195"/>
    </source>
</evidence>
<dbReference type="Proteomes" id="UP000637195">
    <property type="component" value="Unassembled WGS sequence"/>
</dbReference>
<comment type="catalytic activity">
    <reaction evidence="11">
        <text>(sulfur carrier)-H + L-cysteine = (sulfur carrier)-SH + L-alanine</text>
        <dbReference type="Rhea" id="RHEA:43892"/>
        <dbReference type="Rhea" id="RHEA-COMP:14737"/>
        <dbReference type="Rhea" id="RHEA-COMP:14739"/>
        <dbReference type="ChEBI" id="CHEBI:29917"/>
        <dbReference type="ChEBI" id="CHEBI:35235"/>
        <dbReference type="ChEBI" id="CHEBI:57972"/>
        <dbReference type="ChEBI" id="CHEBI:64428"/>
        <dbReference type="EC" id="2.8.1.7"/>
    </reaction>
</comment>
<evidence type="ECO:0000256" key="11">
    <source>
        <dbReference type="RuleBase" id="RU364075"/>
    </source>
</evidence>
<dbReference type="AlphaFoldDB" id="A0A811T7K2"/>
<dbReference type="NCBIfam" id="TIGR03402">
    <property type="entry name" value="FeS_nifS"/>
    <property type="match status" value="1"/>
</dbReference>
<evidence type="ECO:0000259" key="12">
    <source>
        <dbReference type="Pfam" id="PF00266"/>
    </source>
</evidence>
<evidence type="ECO:0000256" key="5">
    <source>
        <dbReference type="ARBA" id="ARBA00022679"/>
    </source>
</evidence>
<feature type="domain" description="Aminotransferase class V" evidence="12">
    <location>
        <begin position="4"/>
        <end position="365"/>
    </location>
</feature>
<comment type="similarity">
    <text evidence="2 11">Belongs to the class-V pyridoxal-phosphate-dependent aminotransferase family. NifS/IscS subfamily.</text>
</comment>
<evidence type="ECO:0000256" key="2">
    <source>
        <dbReference type="ARBA" id="ARBA00006490"/>
    </source>
</evidence>
<evidence type="ECO:0000256" key="6">
    <source>
        <dbReference type="ARBA" id="ARBA00022723"/>
    </source>
</evidence>
<dbReference type="Pfam" id="PF00266">
    <property type="entry name" value="Aminotran_5"/>
    <property type="match status" value="1"/>
</dbReference>
<dbReference type="GO" id="GO:0030170">
    <property type="term" value="F:pyridoxal phosphate binding"/>
    <property type="evidence" value="ECO:0007669"/>
    <property type="project" value="InterPro"/>
</dbReference>
<evidence type="ECO:0000256" key="7">
    <source>
        <dbReference type="ARBA" id="ARBA00022898"/>
    </source>
</evidence>
<comment type="subunit">
    <text evidence="3">Homodimer.</text>
</comment>
<sequence>MKQIYMDCGATTPVDPLVVEAMLPYFTEKFGNASSLHSFGREAKQALENSRAAVAEFIGAKPEEIVFTGGGTESDNLAIKGTAYWHRNHGRHIITSTIEHHAVLYTCKHLEKLGFEVTCIPVDKYGMVNPDDVRSAIREDTVLITIMHANNEIGTIEPVNEIGRIAKDRGIYFHTDAVQSAGKIPVNVGDLCVDLLSISAHKIYGPKGVGALYVRDGIDIESLVDGGGHERTLRSGTENIPAIVGFAKACELAHQNMKSDAAHLKNLQNKIINGILKIEGCYLNGHPTKRLPNNIHVCFNDIDGDLLLLELDDCGIAVSTGSACSSGSLEPSHVLLATGLKPEEAQGSLRITLGRDNTHEDVEYLLEKLTPIIESLRKTHSLPE</sequence>
<dbReference type="PROSITE" id="PS00595">
    <property type="entry name" value="AA_TRANSFER_CLASS_5"/>
    <property type="match status" value="1"/>
</dbReference>